<dbReference type="AlphaFoldDB" id="A0AAW1R474"/>
<evidence type="ECO:0000256" key="5">
    <source>
        <dbReference type="ARBA" id="ARBA00022701"/>
    </source>
</evidence>
<organism evidence="14 15">
    <name type="scientific">Elliptochloris bilobata</name>
    <dbReference type="NCBI Taxonomy" id="381761"/>
    <lineage>
        <taxon>Eukaryota</taxon>
        <taxon>Viridiplantae</taxon>
        <taxon>Chlorophyta</taxon>
        <taxon>core chlorophytes</taxon>
        <taxon>Trebouxiophyceae</taxon>
        <taxon>Trebouxiophyceae incertae sedis</taxon>
        <taxon>Elliptochloris clade</taxon>
        <taxon>Elliptochloris</taxon>
    </lineage>
</organism>
<keyword evidence="10" id="KW-0966">Cell projection</keyword>
<dbReference type="GO" id="GO:0045503">
    <property type="term" value="F:dynein light chain binding"/>
    <property type="evidence" value="ECO:0007669"/>
    <property type="project" value="TreeGrafter"/>
</dbReference>
<evidence type="ECO:0000313" key="14">
    <source>
        <dbReference type="EMBL" id="KAK9828432.1"/>
    </source>
</evidence>
<evidence type="ECO:0000256" key="2">
    <source>
        <dbReference type="ARBA" id="ARBA00011059"/>
    </source>
</evidence>
<dbReference type="CDD" id="cd02440">
    <property type="entry name" value="AdoMet_MTases"/>
    <property type="match status" value="1"/>
</dbReference>
<dbReference type="SMART" id="SM00320">
    <property type="entry name" value="WD40"/>
    <property type="match status" value="3"/>
</dbReference>
<evidence type="ECO:0000256" key="11">
    <source>
        <dbReference type="PROSITE-ProRule" id="PRU00221"/>
    </source>
</evidence>
<evidence type="ECO:0000256" key="6">
    <source>
        <dbReference type="ARBA" id="ARBA00022737"/>
    </source>
</evidence>
<sequence length="745" mass="79831">MDDYVMPAREVVRPENQLALSEKELEEELPRTLTAGNPAAPNNIAERNATLLGPAVTATPAADSGPRQLRNQFNFNERAAQTLVFPPVERSTATEPPPSASASGSCSQGEMYDEYMADQERTHAAEEASRARVAAAKKYWEDAADALREASGTLLPLWKFADARVRRRAVTALAWSPSHADLFAAAYGSFDAQAQGGGAVAVFSLKNPGHPEFFFAAESGVLCLDWSPGQPSLLAVGLYAGGVAVLDVRGAPGSPPLYEATAAAGKHSDSVWAVRWAPAAGGSPAFFSVAGDGRVVLWTLAKAELQHQEIIELAEVAGVAAAAGDEADDLEHPRLAAGTCLDFHQEQDDLFVVGTEEGFLHKCSAAFNAEYVATYAPHEGAVYAVAWNRRHARVFLSASADWTVKLWHDARPKARVRVWDLARDVHWPVCEQRVAAKAALTRLAFSAAHPVMLIGDERGCVTCFKLSPNLRKPALPAGGLSAAEEYPNVGTADRGEVVSQAALHQEDEATRLFRHQWGLYQQVWKQDYLEHARLYEAVESILATQAQSGPLDVLDLGCGDAGPISSVLTAAAAEGRPLLRSYTGVDLSKPALALAQANLARVAPGTPAAFHVADLLSFTRGAADFDAVLASFSLHHLDTGAKGELLKAAHRLLAKRKGFMLLVDIVCKESEPLDIYHARATADVDENWVCFDAKSRHTLKEHISTCDFPESLSQYQALGAAAGFAAVECAVTGRNNLATVVVLRV</sequence>
<evidence type="ECO:0000256" key="7">
    <source>
        <dbReference type="ARBA" id="ARBA00023017"/>
    </source>
</evidence>
<dbReference type="Gene3D" id="2.130.10.10">
    <property type="entry name" value="YVTN repeat-like/Quinoprotein amine dehydrogenase"/>
    <property type="match status" value="2"/>
</dbReference>
<feature type="repeat" description="WD" evidence="11">
    <location>
        <begin position="375"/>
        <end position="407"/>
    </location>
</feature>
<dbReference type="GO" id="GO:0005874">
    <property type="term" value="C:microtubule"/>
    <property type="evidence" value="ECO:0007669"/>
    <property type="project" value="UniProtKB-KW"/>
</dbReference>
<comment type="subcellular location">
    <subcellularLocation>
        <location evidence="1">Cytoplasm</location>
        <location evidence="1">Cytoskeleton</location>
        <location evidence="1">Cilium axoneme</location>
    </subcellularLocation>
</comment>
<dbReference type="InterPro" id="IPR036322">
    <property type="entry name" value="WD40_repeat_dom_sf"/>
</dbReference>
<keyword evidence="15" id="KW-1185">Reference proteome</keyword>
<dbReference type="GO" id="GO:0003341">
    <property type="term" value="P:cilium movement"/>
    <property type="evidence" value="ECO:0007669"/>
    <property type="project" value="TreeGrafter"/>
</dbReference>
<dbReference type="InterPro" id="IPR050687">
    <property type="entry name" value="Dynein_IC"/>
</dbReference>
<dbReference type="GO" id="GO:0036157">
    <property type="term" value="C:outer dynein arm"/>
    <property type="evidence" value="ECO:0007669"/>
    <property type="project" value="TreeGrafter"/>
</dbReference>
<evidence type="ECO:0000256" key="3">
    <source>
        <dbReference type="ARBA" id="ARBA00022490"/>
    </source>
</evidence>
<comment type="caution">
    <text evidence="14">The sequence shown here is derived from an EMBL/GenBank/DDBJ whole genome shotgun (WGS) entry which is preliminary data.</text>
</comment>
<evidence type="ECO:0000256" key="12">
    <source>
        <dbReference type="SAM" id="MobiDB-lite"/>
    </source>
</evidence>
<dbReference type="Pfam" id="PF00400">
    <property type="entry name" value="WD40"/>
    <property type="match status" value="1"/>
</dbReference>
<keyword evidence="9" id="KW-0206">Cytoskeleton</keyword>
<dbReference type="GO" id="GO:0036158">
    <property type="term" value="P:outer dynein arm assembly"/>
    <property type="evidence" value="ECO:0007669"/>
    <property type="project" value="TreeGrafter"/>
</dbReference>
<keyword evidence="8" id="KW-0505">Motor protein</keyword>
<gene>
    <name evidence="14" type="ORF">WJX81_007544</name>
</gene>
<dbReference type="SUPFAM" id="SSF50978">
    <property type="entry name" value="WD40 repeat-like"/>
    <property type="match status" value="1"/>
</dbReference>
<evidence type="ECO:0000256" key="1">
    <source>
        <dbReference type="ARBA" id="ARBA00004430"/>
    </source>
</evidence>
<dbReference type="Pfam" id="PF13649">
    <property type="entry name" value="Methyltransf_25"/>
    <property type="match status" value="1"/>
</dbReference>
<dbReference type="PROSITE" id="PS50082">
    <property type="entry name" value="WD_REPEATS_2"/>
    <property type="match status" value="1"/>
</dbReference>
<protein>
    <recommendedName>
        <fullName evidence="13">Methyltransferase domain-containing protein</fullName>
    </recommendedName>
</protein>
<evidence type="ECO:0000256" key="8">
    <source>
        <dbReference type="ARBA" id="ARBA00023175"/>
    </source>
</evidence>
<evidence type="ECO:0000259" key="13">
    <source>
        <dbReference type="Pfam" id="PF13649"/>
    </source>
</evidence>
<dbReference type="InterPro" id="IPR015943">
    <property type="entry name" value="WD40/YVTN_repeat-like_dom_sf"/>
</dbReference>
<comment type="similarity">
    <text evidence="2">Belongs to the dynein intermediate chain family.</text>
</comment>
<dbReference type="Proteomes" id="UP001445335">
    <property type="component" value="Unassembled WGS sequence"/>
</dbReference>
<reference evidence="14 15" key="1">
    <citation type="journal article" date="2024" name="Nat. Commun.">
        <title>Phylogenomics reveals the evolutionary origins of lichenization in chlorophyte algae.</title>
        <authorList>
            <person name="Puginier C."/>
            <person name="Libourel C."/>
            <person name="Otte J."/>
            <person name="Skaloud P."/>
            <person name="Haon M."/>
            <person name="Grisel S."/>
            <person name="Petersen M."/>
            <person name="Berrin J.G."/>
            <person name="Delaux P.M."/>
            <person name="Dal Grande F."/>
            <person name="Keller J."/>
        </authorList>
    </citation>
    <scope>NUCLEOTIDE SEQUENCE [LARGE SCALE GENOMIC DNA]</scope>
    <source>
        <strain evidence="14 15">SAG 245.80</strain>
    </source>
</reference>
<dbReference type="Gene3D" id="3.40.50.150">
    <property type="entry name" value="Vaccinia Virus protein VP39"/>
    <property type="match status" value="1"/>
</dbReference>
<keyword evidence="3" id="KW-0963">Cytoplasm</keyword>
<dbReference type="PROSITE" id="PS50294">
    <property type="entry name" value="WD_REPEATS_REGION"/>
    <property type="match status" value="1"/>
</dbReference>
<evidence type="ECO:0000256" key="9">
    <source>
        <dbReference type="ARBA" id="ARBA00023212"/>
    </source>
</evidence>
<feature type="region of interest" description="Disordered" evidence="12">
    <location>
        <begin position="89"/>
        <end position="108"/>
    </location>
</feature>
<evidence type="ECO:0000256" key="4">
    <source>
        <dbReference type="ARBA" id="ARBA00022574"/>
    </source>
</evidence>
<accession>A0AAW1R474</accession>
<keyword evidence="4 11" id="KW-0853">WD repeat</keyword>
<dbReference type="SUPFAM" id="SSF53335">
    <property type="entry name" value="S-adenosyl-L-methionine-dependent methyltransferases"/>
    <property type="match status" value="1"/>
</dbReference>
<evidence type="ECO:0000313" key="15">
    <source>
        <dbReference type="Proteomes" id="UP001445335"/>
    </source>
</evidence>
<dbReference type="GO" id="GO:0045504">
    <property type="term" value="F:dynein heavy chain binding"/>
    <property type="evidence" value="ECO:0007669"/>
    <property type="project" value="TreeGrafter"/>
</dbReference>
<proteinExistence type="inferred from homology"/>
<dbReference type="EMBL" id="JALJOU010000051">
    <property type="protein sequence ID" value="KAK9828432.1"/>
    <property type="molecule type" value="Genomic_DNA"/>
</dbReference>
<dbReference type="PANTHER" id="PTHR12442">
    <property type="entry name" value="DYNEIN INTERMEDIATE CHAIN"/>
    <property type="match status" value="1"/>
</dbReference>
<keyword evidence="6" id="KW-0677">Repeat</keyword>
<keyword evidence="5" id="KW-0493">Microtubule</keyword>
<evidence type="ECO:0000256" key="10">
    <source>
        <dbReference type="ARBA" id="ARBA00023273"/>
    </source>
</evidence>
<dbReference type="InterPro" id="IPR041698">
    <property type="entry name" value="Methyltransf_25"/>
</dbReference>
<name>A0AAW1R474_9CHLO</name>
<dbReference type="InterPro" id="IPR029063">
    <property type="entry name" value="SAM-dependent_MTases_sf"/>
</dbReference>
<keyword evidence="7" id="KW-0243">Dynein</keyword>
<feature type="domain" description="Methyltransferase" evidence="13">
    <location>
        <begin position="553"/>
        <end position="655"/>
    </location>
</feature>
<dbReference type="PANTHER" id="PTHR12442:SF11">
    <property type="entry name" value="DYNEIN AXONEMAL INTERMEDIATE CHAIN 1"/>
    <property type="match status" value="1"/>
</dbReference>
<dbReference type="InterPro" id="IPR001680">
    <property type="entry name" value="WD40_rpt"/>
</dbReference>